<reference evidence="1" key="2">
    <citation type="journal article" date="2021" name="PeerJ">
        <title>Extensive microbial diversity within the chicken gut microbiome revealed by metagenomics and culture.</title>
        <authorList>
            <person name="Gilroy R."/>
            <person name="Ravi A."/>
            <person name="Getino M."/>
            <person name="Pursley I."/>
            <person name="Horton D.L."/>
            <person name="Alikhan N.F."/>
            <person name="Baker D."/>
            <person name="Gharbi K."/>
            <person name="Hall N."/>
            <person name="Watson M."/>
            <person name="Adriaenssens E.M."/>
            <person name="Foster-Nyarko E."/>
            <person name="Jarju S."/>
            <person name="Secka A."/>
            <person name="Antonio M."/>
            <person name="Oren A."/>
            <person name="Chaudhuri R.R."/>
            <person name="La Ragione R."/>
            <person name="Hildebrand F."/>
            <person name="Pallen M.J."/>
        </authorList>
    </citation>
    <scope>NUCLEOTIDE SEQUENCE</scope>
    <source>
        <strain evidence="1">ChiHile30-977</strain>
    </source>
</reference>
<evidence type="ECO:0000313" key="1">
    <source>
        <dbReference type="EMBL" id="HIQ63559.1"/>
    </source>
</evidence>
<dbReference type="EMBL" id="DVFI01000112">
    <property type="protein sequence ID" value="HIQ63559.1"/>
    <property type="molecule type" value="Genomic_DNA"/>
</dbReference>
<dbReference type="Proteomes" id="UP000886819">
    <property type="component" value="Unassembled WGS sequence"/>
</dbReference>
<name>A0A9D1CKB5_9FIRM</name>
<dbReference type="AlphaFoldDB" id="A0A9D1CKB5"/>
<comment type="caution">
    <text evidence="1">The sequence shown here is derived from an EMBL/GenBank/DDBJ whole genome shotgun (WGS) entry which is preliminary data.</text>
</comment>
<organism evidence="1 2">
    <name type="scientific">Candidatus Avichristensenella intestinipullorum</name>
    <dbReference type="NCBI Taxonomy" id="2840693"/>
    <lineage>
        <taxon>Bacteria</taxon>
        <taxon>Bacillati</taxon>
        <taxon>Bacillota</taxon>
        <taxon>Clostridia</taxon>
        <taxon>Candidatus Avichristensenella</taxon>
    </lineage>
</organism>
<evidence type="ECO:0000313" key="2">
    <source>
        <dbReference type="Proteomes" id="UP000886819"/>
    </source>
</evidence>
<protein>
    <submittedName>
        <fullName evidence="1">N4-gp56 family major capsid protein</fullName>
    </submittedName>
</protein>
<sequence>MAVFDNLNKTTSAGVATAVAEYYDRALLKNVMPELVHCRDLQKRPLPPHNGRRVQFRRFTPFGAVTTPLTEGVTPAGQELTQTALYATVKPYGAHVEITDEMNFFLLDNIHRETVKLLSDQAALSLDSIARDALCAGMNVQFPKDTITARSQITAEDKLTYDMIKKAVRFLKKNNCKPFPDGFYHAVISVDAVHDLTGDAMWTDVSKYQDKQKTEKYELGTIYKVKFFESPNAKVFRAQTYLYGQKQSLAVSAWDAASRLLTVSDALTEDDCRKLIGMLVDVSCAQSGSAGVQTVCIEDARPYVDDKHPATLLLRWNPGETATENWGADGYTTTIVPTGGGTGGIDVHATLIYGENAAGAVELGGYGRNVETIIMPPGSGGASDPLKQRGTVAWKVKGFAATILQDSWIIRLEHAVSA</sequence>
<reference evidence="1" key="1">
    <citation type="submission" date="2020-10" db="EMBL/GenBank/DDBJ databases">
        <authorList>
            <person name="Gilroy R."/>
        </authorList>
    </citation>
    <scope>NUCLEOTIDE SEQUENCE</scope>
    <source>
        <strain evidence="1">ChiHile30-977</strain>
    </source>
</reference>
<accession>A0A9D1CKB5</accession>
<dbReference type="NCBIfam" id="TIGR04387">
    <property type="entry name" value="capsid_maj_N4"/>
    <property type="match status" value="1"/>
</dbReference>
<gene>
    <name evidence="1" type="ORF">IAA66_08265</name>
</gene>
<proteinExistence type="predicted"/>